<keyword evidence="5" id="KW-0067">ATP-binding</keyword>
<dbReference type="Proteomes" id="UP001321486">
    <property type="component" value="Chromosome"/>
</dbReference>
<keyword evidence="4" id="KW-0418">Kinase</keyword>
<proteinExistence type="inferred from homology"/>
<dbReference type="InterPro" id="IPR037051">
    <property type="entry name" value="4-carb_acid_sugar_kinase_N_sf"/>
</dbReference>
<evidence type="ECO:0000259" key="8">
    <source>
        <dbReference type="Pfam" id="PF07005"/>
    </source>
</evidence>
<dbReference type="RefSeq" id="WP_286346144.1">
    <property type="nucleotide sequence ID" value="NZ_AP027732.1"/>
</dbReference>
<feature type="domain" description="Four-carbon acid sugar kinase nucleotide binding" evidence="9">
    <location>
        <begin position="220"/>
        <end position="385"/>
    </location>
</feature>
<name>A0ABM8GLP4_9MICO</name>
<dbReference type="Pfam" id="PF07005">
    <property type="entry name" value="SBD_N"/>
    <property type="match status" value="1"/>
</dbReference>
<dbReference type="Gene3D" id="3.40.50.10840">
    <property type="entry name" value="Putative sugar-binding, N-terminal domain"/>
    <property type="match status" value="1"/>
</dbReference>
<comment type="similarity">
    <text evidence="1">Belongs to the four-carbon acid sugar kinase family.</text>
</comment>
<feature type="region of interest" description="Disordered" evidence="7">
    <location>
        <begin position="1"/>
        <end position="37"/>
    </location>
</feature>
<accession>A0ABM8GLP4</accession>
<dbReference type="SUPFAM" id="SSF142764">
    <property type="entry name" value="YgbK-like"/>
    <property type="match status" value="1"/>
</dbReference>
<keyword evidence="6" id="KW-0119">Carbohydrate metabolism</keyword>
<evidence type="ECO:0000256" key="3">
    <source>
        <dbReference type="ARBA" id="ARBA00022741"/>
    </source>
</evidence>
<evidence type="ECO:0000256" key="4">
    <source>
        <dbReference type="ARBA" id="ARBA00022777"/>
    </source>
</evidence>
<keyword evidence="2" id="KW-0808">Transferase</keyword>
<evidence type="ECO:0000256" key="7">
    <source>
        <dbReference type="SAM" id="MobiDB-lite"/>
    </source>
</evidence>
<evidence type="ECO:0000256" key="5">
    <source>
        <dbReference type="ARBA" id="ARBA00022840"/>
    </source>
</evidence>
<dbReference type="Pfam" id="PF17042">
    <property type="entry name" value="NBD_C"/>
    <property type="match status" value="1"/>
</dbReference>
<organism evidence="10 11">
    <name type="scientific">Frondihabitans sucicola</name>
    <dbReference type="NCBI Taxonomy" id="1268041"/>
    <lineage>
        <taxon>Bacteria</taxon>
        <taxon>Bacillati</taxon>
        <taxon>Actinomycetota</taxon>
        <taxon>Actinomycetes</taxon>
        <taxon>Micrococcales</taxon>
        <taxon>Microbacteriaceae</taxon>
        <taxon>Frondihabitans</taxon>
    </lineage>
</organism>
<evidence type="ECO:0000256" key="2">
    <source>
        <dbReference type="ARBA" id="ARBA00022679"/>
    </source>
</evidence>
<feature type="domain" description="Four-carbon acid sugar kinase N-terminal" evidence="8">
    <location>
        <begin position="36"/>
        <end position="197"/>
    </location>
</feature>
<evidence type="ECO:0000256" key="6">
    <source>
        <dbReference type="ARBA" id="ARBA00023277"/>
    </source>
</evidence>
<dbReference type="Gene3D" id="3.40.980.20">
    <property type="entry name" value="Four-carbon acid sugar kinase, nucleotide binding domain"/>
    <property type="match status" value="1"/>
</dbReference>
<evidence type="ECO:0000256" key="1">
    <source>
        <dbReference type="ARBA" id="ARBA00005715"/>
    </source>
</evidence>
<sequence length="410" mass="43354">MDEHARLRRRTSSQHHRHSDHQDPFRGKRGGGSPLVVSRGDSTLRGHFAIELGQIQTVFKDAGRPVDGVVFAPAFLEAGRVTVNDIHALKDSAGHLTPVVDTEFALDATFGYTEKNLLDWVSARLGSGTGVVSIAATAERPPFEALDQLSALSGGDVAAVNASTWPDLETVARASLEAITLGKNLLFRTGPSFIASLIGQGSNAPLTEHDLQGQRKGFGLTVVGSHTALTTTQVEAAAARNDLAVIEFDVAAFLHERLPGAYGAELGERVALSLGRRDTLLVTSRSTEVIHGNKKESLALSKRISDTLAQLVHDLPVDLPLSSVIAKGGITSHDIAAHGLDLREAVVIGQLATGKISVLRLGATSPRAGMLYVIFPGNVGDDQSLSAAIALFHKTRTLASTCQGAGHHDR</sequence>
<keyword evidence="11" id="KW-1185">Reference proteome</keyword>
<feature type="compositionally biased region" description="Basic residues" evidence="7">
    <location>
        <begin position="1"/>
        <end position="19"/>
    </location>
</feature>
<keyword evidence="3" id="KW-0547">Nucleotide-binding</keyword>
<dbReference type="InterPro" id="IPR031475">
    <property type="entry name" value="NBD_C"/>
</dbReference>
<evidence type="ECO:0000313" key="10">
    <source>
        <dbReference type="EMBL" id="BDZ49333.1"/>
    </source>
</evidence>
<dbReference type="InterPro" id="IPR042213">
    <property type="entry name" value="NBD_C_sf"/>
</dbReference>
<gene>
    <name evidence="10" type="ORF">GCM10025867_15740</name>
</gene>
<dbReference type="EMBL" id="AP027732">
    <property type="protein sequence ID" value="BDZ49333.1"/>
    <property type="molecule type" value="Genomic_DNA"/>
</dbReference>
<dbReference type="InterPro" id="IPR010737">
    <property type="entry name" value="4-carb_acid_sugar_kinase_N"/>
</dbReference>
<protein>
    <recommendedName>
        <fullName evidence="12">Four-carbon acid sugar kinase family protein</fullName>
    </recommendedName>
</protein>
<reference evidence="11" key="1">
    <citation type="journal article" date="2019" name="Int. J. Syst. Evol. Microbiol.">
        <title>The Global Catalogue of Microorganisms (GCM) 10K type strain sequencing project: providing services to taxonomists for standard genome sequencing and annotation.</title>
        <authorList>
            <consortium name="The Broad Institute Genomics Platform"/>
            <consortium name="The Broad Institute Genome Sequencing Center for Infectious Disease"/>
            <person name="Wu L."/>
            <person name="Ma J."/>
        </authorList>
    </citation>
    <scope>NUCLEOTIDE SEQUENCE [LARGE SCALE GENOMIC DNA]</scope>
    <source>
        <strain evidence="11">NBRC 108728</strain>
    </source>
</reference>
<evidence type="ECO:0000313" key="11">
    <source>
        <dbReference type="Proteomes" id="UP001321486"/>
    </source>
</evidence>
<evidence type="ECO:0008006" key="12">
    <source>
        <dbReference type="Google" id="ProtNLM"/>
    </source>
</evidence>
<evidence type="ECO:0000259" key="9">
    <source>
        <dbReference type="Pfam" id="PF17042"/>
    </source>
</evidence>